<dbReference type="PROSITE" id="PS51891">
    <property type="entry name" value="CENP_V_GFA"/>
    <property type="match status" value="1"/>
</dbReference>
<keyword evidence="3" id="KW-0862">Zinc</keyword>
<evidence type="ECO:0000256" key="3">
    <source>
        <dbReference type="ARBA" id="ARBA00022833"/>
    </source>
</evidence>
<keyword evidence="2" id="KW-0479">Metal-binding</keyword>
<comment type="caution">
    <text evidence="6">The sequence shown here is derived from an EMBL/GenBank/DDBJ whole genome shotgun (WGS) entry which is preliminary data.</text>
</comment>
<dbReference type="GO" id="GO:0046872">
    <property type="term" value="F:metal ion binding"/>
    <property type="evidence" value="ECO:0007669"/>
    <property type="project" value="UniProtKB-KW"/>
</dbReference>
<evidence type="ECO:0000256" key="1">
    <source>
        <dbReference type="ARBA" id="ARBA00005495"/>
    </source>
</evidence>
<keyword evidence="4" id="KW-0456">Lyase</keyword>
<feature type="domain" description="CENP-V/GFA" evidence="5">
    <location>
        <begin position="5"/>
        <end position="121"/>
    </location>
</feature>
<dbReference type="Pfam" id="PF04828">
    <property type="entry name" value="GFA"/>
    <property type="match status" value="1"/>
</dbReference>
<organism evidence="6 7">
    <name type="scientific">Vibrio bivalvicida</name>
    <dbReference type="NCBI Taxonomy" id="1276888"/>
    <lineage>
        <taxon>Bacteria</taxon>
        <taxon>Pseudomonadati</taxon>
        <taxon>Pseudomonadota</taxon>
        <taxon>Gammaproteobacteria</taxon>
        <taxon>Vibrionales</taxon>
        <taxon>Vibrionaceae</taxon>
        <taxon>Vibrio</taxon>
        <taxon>Vibrio oreintalis group</taxon>
    </lineage>
</organism>
<dbReference type="PANTHER" id="PTHR33337:SF40">
    <property type="entry name" value="CENP-V_GFA DOMAIN-CONTAINING PROTEIN-RELATED"/>
    <property type="match status" value="1"/>
</dbReference>
<evidence type="ECO:0000256" key="4">
    <source>
        <dbReference type="ARBA" id="ARBA00023239"/>
    </source>
</evidence>
<evidence type="ECO:0000256" key="2">
    <source>
        <dbReference type="ARBA" id="ARBA00022723"/>
    </source>
</evidence>
<name>A0A177Y038_9VIBR</name>
<dbReference type="AlphaFoldDB" id="A0A177Y038"/>
<accession>A0A177Y038</accession>
<dbReference type="Proteomes" id="UP000078406">
    <property type="component" value="Unassembled WGS sequence"/>
</dbReference>
<comment type="similarity">
    <text evidence="1">Belongs to the Gfa family.</text>
</comment>
<reference evidence="6 7" key="1">
    <citation type="journal article" date="2016" name="Syst. Appl. Microbiol.">
        <title>Vibrio bivalvicida sp. nov., a novel larval pathogen for bivalve molluscs reared in a hatchery.</title>
        <authorList>
            <person name="Dubert J."/>
            <person name="Romalde J.L."/>
            <person name="Prado S."/>
            <person name="Barja J.L."/>
        </authorList>
    </citation>
    <scope>NUCLEOTIDE SEQUENCE [LARGE SCALE GENOMIC DNA]</scope>
    <source>
        <strain evidence="6 7">605</strain>
    </source>
</reference>
<dbReference type="PANTHER" id="PTHR33337">
    <property type="entry name" value="GFA DOMAIN-CONTAINING PROTEIN"/>
    <property type="match status" value="1"/>
</dbReference>
<dbReference type="InterPro" id="IPR011057">
    <property type="entry name" value="Mss4-like_sf"/>
</dbReference>
<dbReference type="RefSeq" id="WP_054963510.1">
    <property type="nucleotide sequence ID" value="NZ_LLEI02000031.1"/>
</dbReference>
<dbReference type="GO" id="GO:0016846">
    <property type="term" value="F:carbon-sulfur lyase activity"/>
    <property type="evidence" value="ECO:0007669"/>
    <property type="project" value="InterPro"/>
</dbReference>
<dbReference type="Gene3D" id="3.90.1590.10">
    <property type="entry name" value="glutathione-dependent formaldehyde- activating enzyme (gfa)"/>
    <property type="match status" value="1"/>
</dbReference>
<dbReference type="SUPFAM" id="SSF51316">
    <property type="entry name" value="Mss4-like"/>
    <property type="match status" value="1"/>
</dbReference>
<evidence type="ECO:0000259" key="5">
    <source>
        <dbReference type="PROSITE" id="PS51891"/>
    </source>
</evidence>
<dbReference type="EMBL" id="LLEI02000031">
    <property type="protein sequence ID" value="OAJ94191.1"/>
    <property type="molecule type" value="Genomic_DNA"/>
</dbReference>
<evidence type="ECO:0000313" key="7">
    <source>
        <dbReference type="Proteomes" id="UP000078406"/>
    </source>
</evidence>
<sequence length="135" mass="15249">MSREIKGSCCCGKVTFQLKDEFKMFFFCHCLQCRKLTGSAHASNLFTSPDNIKWLSGEDSVKRYDHPTRSFSKTFCTHCGSALPFLTQSSKFLIVPAGSLDQEPEKKLDAQIFCNEQADWHREGLQAIKVDGFPS</sequence>
<gene>
    <name evidence="6" type="ORF">APB76_10850</name>
</gene>
<proteinExistence type="inferred from homology"/>
<protein>
    <submittedName>
        <fullName evidence="6">Aldehyde-activating protein</fullName>
    </submittedName>
</protein>
<evidence type="ECO:0000313" key="6">
    <source>
        <dbReference type="EMBL" id="OAJ94191.1"/>
    </source>
</evidence>
<dbReference type="InterPro" id="IPR006913">
    <property type="entry name" value="CENP-V/GFA"/>
</dbReference>